<dbReference type="KEGG" id="mgz:GCW_00805"/>
<dbReference type="InterPro" id="IPR011335">
    <property type="entry name" value="Restrct_endonuc-II-like"/>
</dbReference>
<evidence type="ECO:0000256" key="2">
    <source>
        <dbReference type="ARBA" id="ARBA00022490"/>
    </source>
</evidence>
<dbReference type="GO" id="GO:0000287">
    <property type="term" value="F:magnesium ion binding"/>
    <property type="evidence" value="ECO:0007669"/>
    <property type="project" value="UniProtKB-UniRule"/>
</dbReference>
<keyword evidence="10 13" id="KW-0234">DNA repair</keyword>
<gene>
    <name evidence="13 14" type="primary">recU</name>
    <name evidence="14" type="ORF">GCW_00805</name>
</gene>
<dbReference type="SUPFAM" id="SSF52980">
    <property type="entry name" value="Restriction endonuclease-like"/>
    <property type="match status" value="1"/>
</dbReference>
<feature type="binding site" evidence="13">
    <location>
        <position position="87"/>
    </location>
    <ligand>
        <name>Mg(2+)</name>
        <dbReference type="ChEBI" id="CHEBI:18420"/>
    </ligand>
</feature>
<dbReference type="eggNOG" id="COG3331">
    <property type="taxonomic scope" value="Bacteria"/>
</dbReference>
<comment type="subcellular location">
    <subcellularLocation>
        <location evidence="1 13">Cytoplasm</location>
    </subcellularLocation>
</comment>
<dbReference type="InterPro" id="IPR004612">
    <property type="entry name" value="Resolv_RecU"/>
</dbReference>
<dbReference type="Gene3D" id="3.40.1350.10">
    <property type="match status" value="1"/>
</dbReference>
<keyword evidence="6 13" id="KW-0227">DNA damage</keyword>
<keyword evidence="7 13" id="KW-0378">Hydrolase</keyword>
<dbReference type="PIRSF" id="PIRSF037785">
    <property type="entry name" value="RecU"/>
    <property type="match status" value="1"/>
</dbReference>
<evidence type="ECO:0000313" key="14">
    <source>
        <dbReference type="EMBL" id="AHB99458.1"/>
    </source>
</evidence>
<evidence type="ECO:0000256" key="13">
    <source>
        <dbReference type="HAMAP-Rule" id="MF_00130"/>
    </source>
</evidence>
<dbReference type="GO" id="GO:0008821">
    <property type="term" value="F:crossover junction DNA endonuclease activity"/>
    <property type="evidence" value="ECO:0007669"/>
    <property type="project" value="UniProtKB-EC"/>
</dbReference>
<dbReference type="HOGENOM" id="CLU_096340_2_0_14"/>
<dbReference type="HAMAP" id="MF_00130">
    <property type="entry name" value="RecU"/>
    <property type="match status" value="1"/>
</dbReference>
<evidence type="ECO:0000256" key="3">
    <source>
        <dbReference type="ARBA" id="ARBA00022722"/>
    </source>
</evidence>
<dbReference type="CDD" id="cd22354">
    <property type="entry name" value="RecU-like"/>
    <property type="match status" value="1"/>
</dbReference>
<dbReference type="AlphaFoldDB" id="A0A0F6CK36"/>
<keyword evidence="8 13" id="KW-0460">Magnesium</keyword>
<feature type="site" description="Transition state stabilizer" evidence="13">
    <location>
        <position position="71"/>
    </location>
</feature>
<keyword evidence="9 13" id="KW-0233">DNA recombination</keyword>
<keyword evidence="4 13" id="KW-0479">Metal-binding</keyword>
<dbReference type="EC" id="3.1.21.10" evidence="13"/>
<comment type="similarity">
    <text evidence="11 13">Belongs to the RecU family.</text>
</comment>
<reference evidence="14 15" key="1">
    <citation type="journal article" date="2011" name="PLoS ONE">
        <title>Core proteome of the minimal cell: comparative proteomics of three mollicute species.</title>
        <authorList>
            <person name="Fisunov G.Y."/>
            <person name="Alexeev D.G."/>
            <person name="Bazaleev N.A."/>
            <person name="Ladygina V.G."/>
            <person name="Galyamina M.A."/>
            <person name="Kondratov I.G."/>
            <person name="Zhukova N.A."/>
            <person name="Serebryakova M.V."/>
            <person name="Demina I.A."/>
            <person name="Govorun V.M."/>
        </authorList>
    </citation>
    <scope>NUCLEOTIDE SEQUENCE [LARGE SCALE GENOMIC DNA]</scope>
    <source>
        <strain evidence="14 15">S6</strain>
    </source>
</reference>
<accession>A0A0F6CK36</accession>
<sequence length="174" mass="20687">MHQNRGMFLETLINNTIKHNELAHKGLIFKRHLPINVYNFANRRVAGWLKEKTQTDYYGLYKGHFFDFDAKQSSKINYSLKNIKQHQLDHLRKIHQQGGIAFILLLIVPKEEFYMIPIEKIDFWLKNQESNTLKYEWIQKSSFKLELFYPGVIGIFEALQEWIDLITLRRSGGS</sequence>
<proteinExistence type="inferred from homology"/>
<evidence type="ECO:0000256" key="7">
    <source>
        <dbReference type="ARBA" id="ARBA00022801"/>
    </source>
</evidence>
<evidence type="ECO:0000256" key="10">
    <source>
        <dbReference type="ARBA" id="ARBA00023204"/>
    </source>
</evidence>
<evidence type="ECO:0000256" key="12">
    <source>
        <dbReference type="ARBA" id="ARBA00029523"/>
    </source>
</evidence>
<evidence type="ECO:0000256" key="9">
    <source>
        <dbReference type="ARBA" id="ARBA00023172"/>
    </source>
</evidence>
<dbReference type="GO" id="GO:0005737">
    <property type="term" value="C:cytoplasm"/>
    <property type="evidence" value="ECO:0007669"/>
    <property type="project" value="UniProtKB-SubCell"/>
</dbReference>
<organism evidence="14 15">
    <name type="scientific">Mycoplasmoides gallisepticum S6</name>
    <dbReference type="NCBI Taxonomy" id="1006581"/>
    <lineage>
        <taxon>Bacteria</taxon>
        <taxon>Bacillati</taxon>
        <taxon>Mycoplasmatota</taxon>
        <taxon>Mycoplasmoidales</taxon>
        <taxon>Mycoplasmoidaceae</taxon>
        <taxon>Mycoplasmoides</taxon>
    </lineage>
</organism>
<dbReference type="GO" id="GO:0007059">
    <property type="term" value="P:chromosome segregation"/>
    <property type="evidence" value="ECO:0007669"/>
    <property type="project" value="UniProtKB-UniRule"/>
</dbReference>
<name>A0A0F6CK36_MYCGL</name>
<comment type="caution">
    <text evidence="13">Lacks conserved residue(s) required for the propagation of feature annotation.</text>
</comment>
<dbReference type="EMBL" id="CP006916">
    <property type="protein sequence ID" value="AHB99458.1"/>
    <property type="molecule type" value="Genomic_DNA"/>
</dbReference>
<dbReference type="GO" id="GO:0006281">
    <property type="term" value="P:DNA repair"/>
    <property type="evidence" value="ECO:0007669"/>
    <property type="project" value="UniProtKB-UniRule"/>
</dbReference>
<feature type="binding site" evidence="13">
    <location>
        <position position="69"/>
    </location>
    <ligand>
        <name>Mg(2+)</name>
        <dbReference type="ChEBI" id="CHEBI:18420"/>
    </ligand>
</feature>
<dbReference type="Pfam" id="PF03838">
    <property type="entry name" value="RecU"/>
    <property type="match status" value="1"/>
</dbReference>
<comment type="catalytic activity">
    <reaction evidence="13">
        <text>Endonucleolytic cleavage at a junction such as a reciprocal single-stranded crossover between two homologous DNA duplexes (Holliday junction).</text>
        <dbReference type="EC" id="3.1.21.10"/>
    </reaction>
</comment>
<comment type="cofactor">
    <cofactor evidence="13">
        <name>Mg(2+)</name>
        <dbReference type="ChEBI" id="CHEBI:18420"/>
    </cofactor>
    <text evidence="13">Binds 1 Mg(2+) ion per subunit.</text>
</comment>
<dbReference type="GO" id="GO:0006310">
    <property type="term" value="P:DNA recombination"/>
    <property type="evidence" value="ECO:0007669"/>
    <property type="project" value="UniProtKB-UniRule"/>
</dbReference>
<evidence type="ECO:0000256" key="6">
    <source>
        <dbReference type="ARBA" id="ARBA00022763"/>
    </source>
</evidence>
<evidence type="ECO:0000256" key="1">
    <source>
        <dbReference type="ARBA" id="ARBA00004496"/>
    </source>
</evidence>
<evidence type="ECO:0000313" key="15">
    <source>
        <dbReference type="Proteomes" id="UP000018735"/>
    </source>
</evidence>
<evidence type="ECO:0000256" key="11">
    <source>
        <dbReference type="ARBA" id="ARBA00023447"/>
    </source>
</evidence>
<protein>
    <recommendedName>
        <fullName evidence="12 13">Holliday junction resolvase RecU</fullName>
        <ecNumber evidence="13">3.1.21.10</ecNumber>
    </recommendedName>
    <alternativeName>
        <fullName evidence="13">Recombination protein U homolog</fullName>
    </alternativeName>
</protein>
<dbReference type="Proteomes" id="UP000018735">
    <property type="component" value="Chromosome"/>
</dbReference>
<keyword evidence="3 13" id="KW-0540">Nuclease</keyword>
<keyword evidence="2 13" id="KW-0963">Cytoplasm</keyword>
<dbReference type="GO" id="GO:0003676">
    <property type="term" value="F:nucleic acid binding"/>
    <property type="evidence" value="ECO:0007669"/>
    <property type="project" value="InterPro"/>
</dbReference>
<comment type="function">
    <text evidence="13">Endonuclease that resolves Holliday junction intermediates in genetic recombination. Cleaves mobile four-strand junctions by introducing symmetrical nicks in paired strands. Promotes annealing of linear ssDNA with homologous dsDNA. Required for DNA repair, homologous recombination and chromosome segregation.</text>
</comment>
<dbReference type="InterPro" id="IPR011856">
    <property type="entry name" value="tRNA_endonuc-like_dom_sf"/>
</dbReference>
<keyword evidence="5 13" id="KW-0255">Endonuclease</keyword>
<feature type="binding site" evidence="13">
    <location>
        <position position="56"/>
    </location>
    <ligand>
        <name>Mg(2+)</name>
        <dbReference type="ChEBI" id="CHEBI:18420"/>
    </ligand>
</feature>
<evidence type="ECO:0000256" key="5">
    <source>
        <dbReference type="ARBA" id="ARBA00022759"/>
    </source>
</evidence>
<evidence type="ECO:0000256" key="8">
    <source>
        <dbReference type="ARBA" id="ARBA00022842"/>
    </source>
</evidence>
<evidence type="ECO:0000256" key="4">
    <source>
        <dbReference type="ARBA" id="ARBA00022723"/>
    </source>
</evidence>
<dbReference type="RefSeq" id="WP_011883875.1">
    <property type="nucleotide sequence ID" value="NC_023030.2"/>
</dbReference>